<evidence type="ECO:0000313" key="3">
    <source>
        <dbReference type="Proteomes" id="UP000192277"/>
    </source>
</evidence>
<protein>
    <recommendedName>
        <fullName evidence="4">Outer membrane protein beta-barrel domain-containing protein</fullName>
    </recommendedName>
</protein>
<gene>
    <name evidence="2" type="ORF">A4D02_26535</name>
</gene>
<feature type="chain" id="PRO_5045972315" description="Outer membrane protein beta-barrel domain-containing protein" evidence="1">
    <location>
        <begin position="21"/>
        <end position="189"/>
    </location>
</feature>
<keyword evidence="3" id="KW-1185">Reference proteome</keyword>
<reference evidence="2 3" key="1">
    <citation type="submission" date="2016-04" db="EMBL/GenBank/DDBJ databases">
        <authorList>
            <person name="Chen L."/>
            <person name="Zhuang W."/>
            <person name="Wang G."/>
        </authorList>
    </citation>
    <scope>NUCLEOTIDE SEQUENCE [LARGE SCALE GENOMIC DNA]</scope>
    <source>
        <strain evidence="3">GR20</strain>
    </source>
</reference>
<comment type="caution">
    <text evidence="2">The sequence shown here is derived from an EMBL/GenBank/DDBJ whole genome shotgun (WGS) entry which is preliminary data.</text>
</comment>
<dbReference type="RefSeq" id="WP_014219311.1">
    <property type="nucleotide sequence ID" value="NZ_LWBO01000007.1"/>
</dbReference>
<proteinExistence type="predicted"/>
<keyword evidence="1" id="KW-0732">Signal</keyword>
<accession>A0ABX3NZT1</accession>
<name>A0ABX3NZT1_9BACT</name>
<dbReference type="EMBL" id="LWBO01000007">
    <property type="protein sequence ID" value="OQP50001.1"/>
    <property type="molecule type" value="Genomic_DNA"/>
</dbReference>
<evidence type="ECO:0000256" key="1">
    <source>
        <dbReference type="SAM" id="SignalP"/>
    </source>
</evidence>
<dbReference type="Proteomes" id="UP000192277">
    <property type="component" value="Unassembled WGS sequence"/>
</dbReference>
<sequence>MKKIALVLFIATISATTTHAQFFEKGTNVVSAGVGLGGHFGSYTYGSQTPGLSVQYERGIWEVGGPGVISLGGYAGIKSYKYSGSSGAYHFDEKWNYTVIGVRSAYHYNALNNEKFDVYGGLMLSYNILSYKYSDNSGTSTFKGSGSYGSNLGLSAFVGGRYLFTDNIGAFAELGYGVSYLTLGVAFKF</sequence>
<feature type="signal peptide" evidence="1">
    <location>
        <begin position="1"/>
        <end position="20"/>
    </location>
</feature>
<evidence type="ECO:0008006" key="4">
    <source>
        <dbReference type="Google" id="ProtNLM"/>
    </source>
</evidence>
<organism evidence="2 3">
    <name type="scientific">Niastella koreensis</name>
    <dbReference type="NCBI Taxonomy" id="354356"/>
    <lineage>
        <taxon>Bacteria</taxon>
        <taxon>Pseudomonadati</taxon>
        <taxon>Bacteroidota</taxon>
        <taxon>Chitinophagia</taxon>
        <taxon>Chitinophagales</taxon>
        <taxon>Chitinophagaceae</taxon>
        <taxon>Niastella</taxon>
    </lineage>
</organism>
<evidence type="ECO:0000313" key="2">
    <source>
        <dbReference type="EMBL" id="OQP50001.1"/>
    </source>
</evidence>